<dbReference type="PANTHER" id="PTHR11227">
    <property type="entry name" value="WD-REPEAT PROTEIN INTERACTING WITH PHOSPHOINOSIDES WIPI -RELATED"/>
    <property type="match status" value="1"/>
</dbReference>
<dbReference type="Proteomes" id="UP000002281">
    <property type="component" value="Chromosome 31"/>
</dbReference>
<dbReference type="GeneTree" id="ENSGT00940000155657"/>
<evidence type="ECO:0000313" key="4">
    <source>
        <dbReference type="Proteomes" id="UP000002281"/>
    </source>
</evidence>
<name>A0A9L0R4I4_HORSE</name>
<proteinExistence type="predicted"/>
<reference evidence="3" key="3">
    <citation type="submission" date="2025-09" db="UniProtKB">
        <authorList>
            <consortium name="Ensembl"/>
        </authorList>
    </citation>
    <scope>IDENTIFICATION</scope>
    <source>
        <strain evidence="3">Thoroughbred</strain>
    </source>
</reference>
<dbReference type="Ensembl" id="ENSECAT00000079757.1">
    <property type="protein sequence ID" value="ENSECAP00000056546.1"/>
    <property type="gene ID" value="ENSECAG00000054669.1"/>
</dbReference>
<keyword evidence="1" id="KW-0853">WD repeat</keyword>
<dbReference type="AlphaFoldDB" id="A0A9L0R4I4"/>
<accession>A0A9L0R4I4</accession>
<keyword evidence="4" id="KW-1185">Reference proteome</keyword>
<evidence type="ECO:0000256" key="2">
    <source>
        <dbReference type="ARBA" id="ARBA00022737"/>
    </source>
</evidence>
<evidence type="ECO:0000313" key="3">
    <source>
        <dbReference type="Ensembl" id="ENSECAP00000056546.1"/>
    </source>
</evidence>
<keyword evidence="2" id="KW-0677">Repeat</keyword>
<sequence length="86" mass="9418">MTRQLLGGVSSLRFNQDQRCFSCAMETGARIYSVEPLMEKGHLGHEQVDSMGLVEMLHRSNLLALMGGGSSPKFLEISCSNPTCKV</sequence>
<evidence type="ECO:0000256" key="1">
    <source>
        <dbReference type="ARBA" id="ARBA00022574"/>
    </source>
</evidence>
<reference evidence="3" key="2">
    <citation type="submission" date="2025-08" db="UniProtKB">
        <authorList>
            <consortium name="Ensembl"/>
        </authorList>
    </citation>
    <scope>IDENTIFICATION</scope>
    <source>
        <strain evidence="3">Thoroughbred</strain>
    </source>
</reference>
<evidence type="ECO:0008006" key="5">
    <source>
        <dbReference type="Google" id="ProtNLM"/>
    </source>
</evidence>
<dbReference type="InterPro" id="IPR048720">
    <property type="entry name" value="PROPPIN"/>
</dbReference>
<protein>
    <recommendedName>
        <fullName evidence="5">WD repeat domain 45</fullName>
    </recommendedName>
</protein>
<organism evidence="3 4">
    <name type="scientific">Equus caballus</name>
    <name type="common">Horse</name>
    <dbReference type="NCBI Taxonomy" id="9796"/>
    <lineage>
        <taxon>Eukaryota</taxon>
        <taxon>Metazoa</taxon>
        <taxon>Chordata</taxon>
        <taxon>Craniata</taxon>
        <taxon>Vertebrata</taxon>
        <taxon>Euteleostomi</taxon>
        <taxon>Mammalia</taxon>
        <taxon>Eutheria</taxon>
        <taxon>Laurasiatheria</taxon>
        <taxon>Perissodactyla</taxon>
        <taxon>Equidae</taxon>
        <taxon>Equus</taxon>
    </lineage>
</organism>
<reference evidence="3 4" key="1">
    <citation type="journal article" date="2009" name="Science">
        <title>Genome sequence, comparative analysis, and population genetics of the domestic horse.</title>
        <authorList>
            <consortium name="Broad Institute Genome Sequencing Platform"/>
            <consortium name="Broad Institute Whole Genome Assembly Team"/>
            <person name="Wade C.M."/>
            <person name="Giulotto E."/>
            <person name="Sigurdsson S."/>
            <person name="Zoli M."/>
            <person name="Gnerre S."/>
            <person name="Imsland F."/>
            <person name="Lear T.L."/>
            <person name="Adelson D.L."/>
            <person name="Bailey E."/>
            <person name="Bellone R.R."/>
            <person name="Bloecker H."/>
            <person name="Distl O."/>
            <person name="Edgar R.C."/>
            <person name="Garber M."/>
            <person name="Leeb T."/>
            <person name="Mauceli E."/>
            <person name="MacLeod J.N."/>
            <person name="Penedo M.C.T."/>
            <person name="Raison J.M."/>
            <person name="Sharpe T."/>
            <person name="Vogel J."/>
            <person name="Andersson L."/>
            <person name="Antczak D.F."/>
            <person name="Biagi T."/>
            <person name="Binns M.M."/>
            <person name="Chowdhary B.P."/>
            <person name="Coleman S.J."/>
            <person name="Della Valle G."/>
            <person name="Fryc S."/>
            <person name="Guerin G."/>
            <person name="Hasegawa T."/>
            <person name="Hill E.W."/>
            <person name="Jurka J."/>
            <person name="Kiialainen A."/>
            <person name="Lindgren G."/>
            <person name="Liu J."/>
            <person name="Magnani E."/>
            <person name="Mickelson J.R."/>
            <person name="Murray J."/>
            <person name="Nergadze S.G."/>
            <person name="Onofrio R."/>
            <person name="Pedroni S."/>
            <person name="Piras M.F."/>
            <person name="Raudsepp T."/>
            <person name="Rocchi M."/>
            <person name="Roeed K.H."/>
            <person name="Ryder O.A."/>
            <person name="Searle S."/>
            <person name="Skow L."/>
            <person name="Swinburne J.E."/>
            <person name="Syvaenen A.C."/>
            <person name="Tozaki T."/>
            <person name="Valberg S.J."/>
            <person name="Vaudin M."/>
            <person name="White J.R."/>
            <person name="Zody M.C."/>
            <person name="Lander E.S."/>
            <person name="Lindblad-Toh K."/>
        </authorList>
    </citation>
    <scope>NUCLEOTIDE SEQUENCE [LARGE SCALE GENOMIC DNA]</scope>
    <source>
        <strain evidence="3 4">Thoroughbred</strain>
    </source>
</reference>